<gene>
    <name evidence="8" type="ORF">H4W80_004422</name>
</gene>
<evidence type="ECO:0000259" key="7">
    <source>
        <dbReference type="Pfam" id="PF08281"/>
    </source>
</evidence>
<dbReference type="InterPro" id="IPR039425">
    <property type="entry name" value="RNA_pol_sigma-70-like"/>
</dbReference>
<dbReference type="NCBIfam" id="TIGR02983">
    <property type="entry name" value="SigE-fam_strep"/>
    <property type="match status" value="1"/>
</dbReference>
<evidence type="ECO:0000256" key="1">
    <source>
        <dbReference type="ARBA" id="ARBA00010641"/>
    </source>
</evidence>
<organism evidence="8 9">
    <name type="scientific">Nonomuraea angiospora</name>
    <dbReference type="NCBI Taxonomy" id="46172"/>
    <lineage>
        <taxon>Bacteria</taxon>
        <taxon>Bacillati</taxon>
        <taxon>Actinomycetota</taxon>
        <taxon>Actinomycetes</taxon>
        <taxon>Streptosporangiales</taxon>
        <taxon>Streptosporangiaceae</taxon>
        <taxon>Nonomuraea</taxon>
    </lineage>
</organism>
<dbReference type="EMBL" id="JADBEK010000001">
    <property type="protein sequence ID" value="MBE1586164.1"/>
    <property type="molecule type" value="Genomic_DNA"/>
</dbReference>
<evidence type="ECO:0000256" key="3">
    <source>
        <dbReference type="ARBA" id="ARBA00023082"/>
    </source>
</evidence>
<dbReference type="Pfam" id="PF04542">
    <property type="entry name" value="Sigma70_r2"/>
    <property type="match status" value="1"/>
</dbReference>
<dbReference type="Proteomes" id="UP000633509">
    <property type="component" value="Unassembled WGS sequence"/>
</dbReference>
<keyword evidence="2" id="KW-0805">Transcription regulation</keyword>
<dbReference type="SUPFAM" id="SSF88659">
    <property type="entry name" value="Sigma3 and sigma4 domains of RNA polymerase sigma factors"/>
    <property type="match status" value="1"/>
</dbReference>
<accession>A0ABR9LZT4</accession>
<evidence type="ECO:0000256" key="5">
    <source>
        <dbReference type="ARBA" id="ARBA00023163"/>
    </source>
</evidence>
<keyword evidence="3" id="KW-0731">Sigma factor</keyword>
<feature type="domain" description="RNA polymerase sigma-70 region 2" evidence="6">
    <location>
        <begin position="16"/>
        <end position="81"/>
    </location>
</feature>
<comment type="caution">
    <text evidence="8">The sequence shown here is derived from an EMBL/GenBank/DDBJ whole genome shotgun (WGS) entry which is preliminary data.</text>
</comment>
<dbReference type="RefSeq" id="WP_192786778.1">
    <property type="nucleotide sequence ID" value="NZ_JADBEK010000001.1"/>
</dbReference>
<evidence type="ECO:0000259" key="6">
    <source>
        <dbReference type="Pfam" id="PF04542"/>
    </source>
</evidence>
<dbReference type="SUPFAM" id="SSF88946">
    <property type="entry name" value="Sigma2 domain of RNA polymerase sigma factors"/>
    <property type="match status" value="1"/>
</dbReference>
<reference evidence="8 9" key="1">
    <citation type="submission" date="2020-10" db="EMBL/GenBank/DDBJ databases">
        <title>Sequencing the genomes of 1000 actinobacteria strains.</title>
        <authorList>
            <person name="Klenk H.-P."/>
        </authorList>
    </citation>
    <scope>NUCLEOTIDE SEQUENCE [LARGE SCALE GENOMIC DNA]</scope>
    <source>
        <strain evidence="8 9">DSM 43173</strain>
    </source>
</reference>
<dbReference type="PANTHER" id="PTHR43133">
    <property type="entry name" value="RNA POLYMERASE ECF-TYPE SIGMA FACTO"/>
    <property type="match status" value="1"/>
</dbReference>
<dbReference type="InterPro" id="IPR013324">
    <property type="entry name" value="RNA_pol_sigma_r3/r4-like"/>
</dbReference>
<dbReference type="PANTHER" id="PTHR43133:SF50">
    <property type="entry name" value="ECF RNA POLYMERASE SIGMA FACTOR SIGM"/>
    <property type="match status" value="1"/>
</dbReference>
<keyword evidence="9" id="KW-1185">Reference proteome</keyword>
<dbReference type="InterPro" id="IPR013325">
    <property type="entry name" value="RNA_pol_sigma_r2"/>
</dbReference>
<name>A0ABR9LZT4_9ACTN</name>
<sequence>MPEVGVDDPTFERFAEQRLPALYRYAMVLTQNRHDAEDLVQEALTRTGLRWKAIRRKDDPEGYVRTAMVRIMANRWRRPKREVSVPDPPEPATEDAGLERLLDDGLRARIAELPPRMRAVLVLRYVEERGDEEIARLLGCSRGTVKSQVSRGLARLREAVKTEEIEHG</sequence>
<evidence type="ECO:0000313" key="9">
    <source>
        <dbReference type="Proteomes" id="UP000633509"/>
    </source>
</evidence>
<protein>
    <submittedName>
        <fullName evidence="8">RNA polymerase sigma-70 factor (Sigma-E family)</fullName>
    </submittedName>
</protein>
<proteinExistence type="inferred from homology"/>
<evidence type="ECO:0000256" key="2">
    <source>
        <dbReference type="ARBA" id="ARBA00023015"/>
    </source>
</evidence>
<feature type="domain" description="RNA polymerase sigma factor 70 region 4 type 2" evidence="7">
    <location>
        <begin position="106"/>
        <end position="156"/>
    </location>
</feature>
<dbReference type="InterPro" id="IPR013249">
    <property type="entry name" value="RNA_pol_sigma70_r4_t2"/>
</dbReference>
<keyword evidence="4" id="KW-0238">DNA-binding</keyword>
<comment type="similarity">
    <text evidence="1">Belongs to the sigma-70 factor family. ECF subfamily.</text>
</comment>
<dbReference type="CDD" id="cd06171">
    <property type="entry name" value="Sigma70_r4"/>
    <property type="match status" value="1"/>
</dbReference>
<dbReference type="Gene3D" id="1.10.10.10">
    <property type="entry name" value="Winged helix-like DNA-binding domain superfamily/Winged helix DNA-binding domain"/>
    <property type="match status" value="1"/>
</dbReference>
<dbReference type="Pfam" id="PF08281">
    <property type="entry name" value="Sigma70_r4_2"/>
    <property type="match status" value="1"/>
</dbReference>
<evidence type="ECO:0000313" key="8">
    <source>
        <dbReference type="EMBL" id="MBE1586164.1"/>
    </source>
</evidence>
<dbReference type="InterPro" id="IPR014325">
    <property type="entry name" value="RNA_pol_sigma-E_actinobac"/>
</dbReference>
<dbReference type="NCBIfam" id="TIGR02937">
    <property type="entry name" value="sigma70-ECF"/>
    <property type="match status" value="1"/>
</dbReference>
<evidence type="ECO:0000256" key="4">
    <source>
        <dbReference type="ARBA" id="ARBA00023125"/>
    </source>
</evidence>
<keyword evidence="5" id="KW-0804">Transcription</keyword>
<dbReference type="Gene3D" id="1.10.1740.10">
    <property type="match status" value="1"/>
</dbReference>
<dbReference type="InterPro" id="IPR007627">
    <property type="entry name" value="RNA_pol_sigma70_r2"/>
</dbReference>
<dbReference type="InterPro" id="IPR014284">
    <property type="entry name" value="RNA_pol_sigma-70_dom"/>
</dbReference>
<dbReference type="InterPro" id="IPR036388">
    <property type="entry name" value="WH-like_DNA-bd_sf"/>
</dbReference>